<dbReference type="GO" id="GO:0009753">
    <property type="term" value="P:response to jasmonic acid"/>
    <property type="evidence" value="ECO:0007669"/>
    <property type="project" value="UniProtKB-ARBA"/>
</dbReference>
<dbReference type="Gene3D" id="1.10.630.10">
    <property type="entry name" value="Cytochrome P450"/>
    <property type="match status" value="1"/>
</dbReference>
<organism evidence="14">
    <name type="scientific">Scoparia dulcis</name>
    <name type="common">Sweet broom</name>
    <name type="synonym">Capraria dulcis</name>
    <dbReference type="NCBI Taxonomy" id="107240"/>
    <lineage>
        <taxon>Eukaryota</taxon>
        <taxon>Viridiplantae</taxon>
        <taxon>Streptophyta</taxon>
        <taxon>Embryophyta</taxon>
        <taxon>Tracheophyta</taxon>
        <taxon>Spermatophyta</taxon>
        <taxon>Magnoliopsida</taxon>
        <taxon>eudicotyledons</taxon>
        <taxon>Gunneridae</taxon>
        <taxon>Pentapetalae</taxon>
        <taxon>asterids</taxon>
        <taxon>lamiids</taxon>
        <taxon>Lamiales</taxon>
        <taxon>Plantaginaceae</taxon>
        <taxon>Gratioleae</taxon>
        <taxon>Scoparia</taxon>
    </lineage>
</organism>
<evidence type="ECO:0000256" key="7">
    <source>
        <dbReference type="ARBA" id="ARBA00023002"/>
    </source>
</evidence>
<keyword evidence="6 13" id="KW-1133">Transmembrane helix</keyword>
<comment type="cofactor">
    <cofactor evidence="11">
        <name>heme</name>
        <dbReference type="ChEBI" id="CHEBI:30413"/>
    </cofactor>
</comment>
<evidence type="ECO:0000256" key="12">
    <source>
        <dbReference type="RuleBase" id="RU000461"/>
    </source>
</evidence>
<dbReference type="GO" id="GO:0009820">
    <property type="term" value="P:alkaloid metabolic process"/>
    <property type="evidence" value="ECO:0007669"/>
    <property type="project" value="UniProtKB-ARBA"/>
</dbReference>
<protein>
    <submittedName>
        <fullName evidence="14">Cytochrome P450</fullName>
    </submittedName>
</protein>
<evidence type="ECO:0000256" key="3">
    <source>
        <dbReference type="ARBA" id="ARBA00022617"/>
    </source>
</evidence>
<keyword evidence="3 11" id="KW-0349">Heme</keyword>
<keyword evidence="10 13" id="KW-0472">Membrane</keyword>
<dbReference type="Pfam" id="PF00067">
    <property type="entry name" value="p450"/>
    <property type="match status" value="1"/>
</dbReference>
<evidence type="ECO:0000256" key="13">
    <source>
        <dbReference type="SAM" id="Phobius"/>
    </source>
</evidence>
<evidence type="ECO:0000256" key="10">
    <source>
        <dbReference type="ARBA" id="ARBA00023136"/>
    </source>
</evidence>
<dbReference type="InterPro" id="IPR017972">
    <property type="entry name" value="Cyt_P450_CS"/>
</dbReference>
<evidence type="ECO:0000256" key="9">
    <source>
        <dbReference type="ARBA" id="ARBA00023033"/>
    </source>
</evidence>
<sequence length="516" mass="59274">MEILDSKGAILFTSIFLVLYAWKFFNWVWLKPRKLEKYLRHQGFTGNSYRFMIGDYKDIAAMAKDAQSKPISPLSNDIMPRVMPFIHQTVINYGRNSFLWFGPNPTVLISEPELIKEVLSRNTVFQKTSSPYDKLLAQGIAAYEKDKWAKHRKLINPAFNVEKLKLMLPSFYTSCFDMLSKWEGIVSSQGGSCELDVWPYLQAMTSDAISRTAFGSNYEEGRKIFELQKEQGHLFVQALQSLYIPGWRFLPTKLNRKMKEIAKEVESSILGVINKRMRVIEAGEANSDDLLGMLLESNFNEVKQHGNESRMSLKEVIEECKLFYIAGQETTSSMLLWTMILLSQHLDWQARAREEVVHIFGKGKPDYQGLNHLKTVTMIFHEVLRLYPPAVMLGRMTHEETKLGSIILPAGLQIFLPALLIHQDRDLWRDDSKEFKPERFSEGVLKATKRQFSYLPFGGGPRICIGQNFAMLEAKMALAMILQQYSFELSPSYTHSPETVLILQPQHGAQLILHKL</sequence>
<keyword evidence="4 13" id="KW-0812">Transmembrane</keyword>
<dbReference type="PANTHER" id="PTHR24282">
    <property type="entry name" value="CYTOCHROME P450 FAMILY MEMBER"/>
    <property type="match status" value="1"/>
</dbReference>
<dbReference type="InterPro" id="IPR002401">
    <property type="entry name" value="Cyt_P450_E_grp-I"/>
</dbReference>
<reference evidence="14" key="1">
    <citation type="journal article" date="2017" name="Sci. Rep.">
        <title>Elucidation of terpenoid metabolism in Scoparia dulcis by RNA-seq analysis.</title>
        <authorList>
            <person name="Yamamura Y."/>
            <person name="Kurosaki F."/>
            <person name="Lee J.B."/>
        </authorList>
    </citation>
    <scope>NUCLEOTIDE SEQUENCE</scope>
    <source>
        <tissue evidence="14">Mixture of leaf and root</tissue>
    </source>
</reference>
<evidence type="ECO:0000256" key="8">
    <source>
        <dbReference type="ARBA" id="ARBA00023004"/>
    </source>
</evidence>
<dbReference type="InterPro" id="IPR001128">
    <property type="entry name" value="Cyt_P450"/>
</dbReference>
<proteinExistence type="evidence at transcript level"/>
<keyword evidence="5 11" id="KW-0479">Metal-binding</keyword>
<keyword evidence="9 12" id="KW-0503">Monooxygenase</keyword>
<dbReference type="InterPro" id="IPR050665">
    <property type="entry name" value="Cytochrome_P450_Monooxygen"/>
</dbReference>
<evidence type="ECO:0000256" key="4">
    <source>
        <dbReference type="ARBA" id="ARBA00022692"/>
    </source>
</evidence>
<comment type="subcellular location">
    <subcellularLocation>
        <location evidence="1">Membrane</location>
        <topology evidence="1">Single-pass membrane protein</topology>
    </subcellularLocation>
</comment>
<keyword evidence="7 12" id="KW-0560">Oxidoreductase</keyword>
<dbReference type="PRINTS" id="PR00463">
    <property type="entry name" value="EP450I"/>
</dbReference>
<dbReference type="PROSITE" id="PS00086">
    <property type="entry name" value="CYTOCHROME_P450"/>
    <property type="match status" value="1"/>
</dbReference>
<dbReference type="FunFam" id="1.10.630.10:FF:000029">
    <property type="entry name" value="Cytochrome P450 734A1"/>
    <property type="match status" value="1"/>
</dbReference>
<evidence type="ECO:0000313" key="14">
    <source>
        <dbReference type="EMBL" id="BAX34731.1"/>
    </source>
</evidence>
<dbReference type="EMBL" id="FX983106">
    <property type="protein sequence ID" value="BAX34731.1"/>
    <property type="molecule type" value="mRNA"/>
</dbReference>
<feature type="binding site" description="axial binding residue" evidence="11">
    <location>
        <position position="464"/>
    </location>
    <ligand>
        <name>heme</name>
        <dbReference type="ChEBI" id="CHEBI:30413"/>
    </ligand>
    <ligandPart>
        <name>Fe</name>
        <dbReference type="ChEBI" id="CHEBI:18248"/>
    </ligandPart>
</feature>
<evidence type="ECO:0000256" key="6">
    <source>
        <dbReference type="ARBA" id="ARBA00022989"/>
    </source>
</evidence>
<evidence type="ECO:0000256" key="1">
    <source>
        <dbReference type="ARBA" id="ARBA00004167"/>
    </source>
</evidence>
<dbReference type="GO" id="GO:0016705">
    <property type="term" value="F:oxidoreductase activity, acting on paired donors, with incorporation or reduction of molecular oxygen"/>
    <property type="evidence" value="ECO:0007669"/>
    <property type="project" value="InterPro"/>
</dbReference>
<dbReference type="GO" id="GO:0005506">
    <property type="term" value="F:iron ion binding"/>
    <property type="evidence" value="ECO:0007669"/>
    <property type="project" value="InterPro"/>
</dbReference>
<dbReference type="PANTHER" id="PTHR24282:SF255">
    <property type="entry name" value="CYTOCHROME P450 72A11-RELATED"/>
    <property type="match status" value="1"/>
</dbReference>
<dbReference type="CDD" id="cd20642">
    <property type="entry name" value="CYP72"/>
    <property type="match status" value="1"/>
</dbReference>
<dbReference type="GO" id="GO:0016020">
    <property type="term" value="C:membrane"/>
    <property type="evidence" value="ECO:0007669"/>
    <property type="project" value="UniProtKB-SubCell"/>
</dbReference>
<dbReference type="AlphaFoldDB" id="A0A1W7HBW8"/>
<name>A0A1W7HBW8_SCODU</name>
<evidence type="ECO:0000256" key="5">
    <source>
        <dbReference type="ARBA" id="ARBA00022723"/>
    </source>
</evidence>
<keyword evidence="8 11" id="KW-0408">Iron</keyword>
<dbReference type="SUPFAM" id="SSF48264">
    <property type="entry name" value="Cytochrome P450"/>
    <property type="match status" value="1"/>
</dbReference>
<accession>A0A1W7HBW8</accession>
<evidence type="ECO:0000256" key="2">
    <source>
        <dbReference type="ARBA" id="ARBA00010617"/>
    </source>
</evidence>
<feature type="transmembrane region" description="Helical" evidence="13">
    <location>
        <begin position="6"/>
        <end position="30"/>
    </location>
</feature>
<evidence type="ECO:0000256" key="11">
    <source>
        <dbReference type="PIRSR" id="PIRSR602401-1"/>
    </source>
</evidence>
<dbReference type="PRINTS" id="PR00385">
    <property type="entry name" value="P450"/>
</dbReference>
<comment type="similarity">
    <text evidence="2 12">Belongs to the cytochrome P450 family.</text>
</comment>
<dbReference type="GO" id="GO:0004497">
    <property type="term" value="F:monooxygenase activity"/>
    <property type="evidence" value="ECO:0007669"/>
    <property type="project" value="UniProtKB-KW"/>
</dbReference>
<dbReference type="InterPro" id="IPR036396">
    <property type="entry name" value="Cyt_P450_sf"/>
</dbReference>
<dbReference type="GO" id="GO:0020037">
    <property type="term" value="F:heme binding"/>
    <property type="evidence" value="ECO:0007669"/>
    <property type="project" value="InterPro"/>
</dbReference>